<reference evidence="1" key="2">
    <citation type="submission" date="2021-04" db="EMBL/GenBank/DDBJ databases">
        <authorList>
            <person name="Gilroy R."/>
        </authorList>
    </citation>
    <scope>NUCLEOTIDE SEQUENCE</scope>
    <source>
        <strain evidence="1">ChiHecec2B26-446</strain>
    </source>
</reference>
<proteinExistence type="predicted"/>
<reference evidence="1" key="1">
    <citation type="journal article" date="2021" name="PeerJ">
        <title>Extensive microbial diversity within the chicken gut microbiome revealed by metagenomics and culture.</title>
        <authorList>
            <person name="Gilroy R."/>
            <person name="Ravi A."/>
            <person name="Getino M."/>
            <person name="Pursley I."/>
            <person name="Horton D.L."/>
            <person name="Alikhan N.F."/>
            <person name="Baker D."/>
            <person name="Gharbi K."/>
            <person name="Hall N."/>
            <person name="Watson M."/>
            <person name="Adriaenssens E.M."/>
            <person name="Foster-Nyarko E."/>
            <person name="Jarju S."/>
            <person name="Secka A."/>
            <person name="Antonio M."/>
            <person name="Oren A."/>
            <person name="Chaudhuri R.R."/>
            <person name="La Ragione R."/>
            <person name="Hildebrand F."/>
            <person name="Pallen M.J."/>
        </authorList>
    </citation>
    <scope>NUCLEOTIDE SEQUENCE</scope>
    <source>
        <strain evidence="1">ChiHecec2B26-446</strain>
    </source>
</reference>
<gene>
    <name evidence="1" type="ORF">H9894_00235</name>
</gene>
<accession>A0A9D1PUL3</accession>
<dbReference type="EMBL" id="DXHV01000005">
    <property type="protein sequence ID" value="HIV99617.1"/>
    <property type="molecule type" value="Genomic_DNA"/>
</dbReference>
<evidence type="ECO:0000313" key="2">
    <source>
        <dbReference type="Proteomes" id="UP000886752"/>
    </source>
</evidence>
<evidence type="ECO:0000313" key="1">
    <source>
        <dbReference type="EMBL" id="HIV99617.1"/>
    </source>
</evidence>
<protein>
    <submittedName>
        <fullName evidence="1">Uncharacterized protein</fullName>
    </submittedName>
</protein>
<dbReference type="Proteomes" id="UP000886752">
    <property type="component" value="Unassembled WGS sequence"/>
</dbReference>
<comment type="caution">
    <text evidence="1">The sequence shown here is derived from an EMBL/GenBank/DDBJ whole genome shotgun (WGS) entry which is preliminary data.</text>
</comment>
<name>A0A9D1PUL3_9BACT</name>
<organism evidence="1 2">
    <name type="scientific">Candidatus Desulfovibrio intestinipullorum</name>
    <dbReference type="NCBI Taxonomy" id="2838536"/>
    <lineage>
        <taxon>Bacteria</taxon>
        <taxon>Pseudomonadati</taxon>
        <taxon>Thermodesulfobacteriota</taxon>
        <taxon>Desulfovibrionia</taxon>
        <taxon>Desulfovibrionales</taxon>
        <taxon>Desulfovibrionaceae</taxon>
        <taxon>Desulfovibrio</taxon>
    </lineage>
</organism>
<sequence>MKGRSRINFVTFDEVLSLLRDLDPDDGPVQTDCRYYRTLRELAFCTLTGHVMKCSTPEKIEAFSRDKLNLLRSYLPFQQGRIESATLQAALEILDWPTWQALLSVVLAQLLKTPLEELPESTGLAVRDEAQALEDLWFRELRNGIWLGGTLAREQNATTRPAPEDLLTCIAAVGAGTIIVDVSDFSGDSLNIFLGDGRNTIFLFSDENAPEYRELAARIKEIRSASEPRAGTPLFDAYDGTFTLSTDPQLPSCSMILSMDPPRRYKRKCERIYGLSWLSCQPSILADQVDVHVYTSPGMDHLLTVLYHADNEKFRTRPVFEANCAAFAKEADLLSKKAGFRGPKLNKRALDNLLNHLLPCLKDRAARTGGNLRLPRMDFSQGEDLISF</sequence>
<dbReference type="AlphaFoldDB" id="A0A9D1PUL3"/>